<evidence type="ECO:0000313" key="3">
    <source>
        <dbReference type="EMBL" id="TJZ99402.1"/>
    </source>
</evidence>
<dbReference type="Gene3D" id="3.40.50.1820">
    <property type="entry name" value="alpha/beta hydrolase"/>
    <property type="match status" value="1"/>
</dbReference>
<accession>A0A4U0RV71</accession>
<proteinExistence type="predicted"/>
<keyword evidence="4" id="KW-1185">Reference proteome</keyword>
<dbReference type="Proteomes" id="UP000305778">
    <property type="component" value="Unassembled WGS sequence"/>
</dbReference>
<dbReference type="OrthoDB" id="262125at2"/>
<keyword evidence="1" id="KW-0378">Hydrolase</keyword>
<protein>
    <submittedName>
        <fullName evidence="3">S9 family peptidase</fullName>
    </submittedName>
</protein>
<dbReference type="SUPFAM" id="SSF69322">
    <property type="entry name" value="Tricorn protease domain 2"/>
    <property type="match status" value="1"/>
</dbReference>
<dbReference type="RefSeq" id="WP_136729987.1">
    <property type="nucleotide sequence ID" value="NZ_SUMC01000108.1"/>
</dbReference>
<organism evidence="3 4">
    <name type="scientific">Actinacidiphila oryziradicis</name>
    <dbReference type="NCBI Taxonomy" id="2571141"/>
    <lineage>
        <taxon>Bacteria</taxon>
        <taxon>Bacillati</taxon>
        <taxon>Actinomycetota</taxon>
        <taxon>Actinomycetes</taxon>
        <taxon>Kitasatosporales</taxon>
        <taxon>Streptomycetaceae</taxon>
        <taxon>Actinacidiphila</taxon>
    </lineage>
</organism>
<comment type="caution">
    <text evidence="3">The sequence shown here is derived from an EMBL/GenBank/DDBJ whole genome shotgun (WGS) entry which is preliminary data.</text>
</comment>
<evidence type="ECO:0000256" key="1">
    <source>
        <dbReference type="ARBA" id="ARBA00022801"/>
    </source>
</evidence>
<dbReference type="GO" id="GO:0004252">
    <property type="term" value="F:serine-type endopeptidase activity"/>
    <property type="evidence" value="ECO:0007669"/>
    <property type="project" value="TreeGrafter"/>
</dbReference>
<dbReference type="InterPro" id="IPR001375">
    <property type="entry name" value="Peptidase_S9_cat"/>
</dbReference>
<feature type="domain" description="Peptidase S9 prolyl oligopeptidase catalytic" evidence="2">
    <location>
        <begin position="419"/>
        <end position="630"/>
    </location>
</feature>
<dbReference type="AlphaFoldDB" id="A0A4U0RV71"/>
<name>A0A4U0RV71_9ACTN</name>
<evidence type="ECO:0000313" key="4">
    <source>
        <dbReference type="Proteomes" id="UP000305778"/>
    </source>
</evidence>
<dbReference type="PANTHER" id="PTHR42776">
    <property type="entry name" value="SERINE PEPTIDASE S9 FAMILY MEMBER"/>
    <property type="match status" value="1"/>
</dbReference>
<dbReference type="PANTHER" id="PTHR42776:SF27">
    <property type="entry name" value="DIPEPTIDYL PEPTIDASE FAMILY MEMBER 6"/>
    <property type="match status" value="1"/>
</dbReference>
<dbReference type="EMBL" id="SUMC01000108">
    <property type="protein sequence ID" value="TJZ99402.1"/>
    <property type="molecule type" value="Genomic_DNA"/>
</dbReference>
<dbReference type="InterPro" id="IPR011042">
    <property type="entry name" value="6-blade_b-propeller_TolB-like"/>
</dbReference>
<dbReference type="Gene3D" id="2.120.10.30">
    <property type="entry name" value="TolB, C-terminal domain"/>
    <property type="match status" value="1"/>
</dbReference>
<reference evidence="3 4" key="1">
    <citation type="submission" date="2019-04" db="EMBL/GenBank/DDBJ databases">
        <title>Streptomyces oryziradicis sp. nov., a novel actinomycete isolated from rhizosphere soil of rice (Oryza sativa L.).</title>
        <authorList>
            <person name="Li C."/>
        </authorList>
    </citation>
    <scope>NUCLEOTIDE SEQUENCE [LARGE SCALE GENOMIC DNA]</scope>
    <source>
        <strain evidence="3 4">NEAU-C40</strain>
    </source>
</reference>
<dbReference type="InterPro" id="IPR029058">
    <property type="entry name" value="AB_hydrolase_fold"/>
</dbReference>
<sequence>MTGAVPEDLAELRLVGAPGLAPDGTWTAAAVQRVDPGHARYRSRLWRFAADGPALPLTPDEGAFSDTAPLVSPDAALVAFHSDRGGAPGVWLVAAGGGEPRRLEGPDARPVRTMWLDGGRLLTLFARPVAEPASAPVVVDWLRYKSDGARGPLEPTSELWVLTADGEQAPALVRSWEQDRLSCPVLDGDGGVYYAAHPRHSDELQPGGEVRRLDLATDREELVWRSASPVRALALTASGRPVALSSGAPGQSMKAPRVWWADEGRRVFPDSDLECERAVLADSRPQGDPALLACVGERILFVATVDGEVALYESEPGDEPRRVSPAGRSVVDFAAVGDSVALCLESATRPVELFLDGEQVSDLNTAWADRVAPVAPEAIEVTSADGLVLHGLLYRSAGAVRRDVLIRVHGGPHLAFGNAFDLETQVQVAAGFHVLVPGVRGGAGHGSEFRALSVGQWGRADFDDLTAFADWAVGSGTAAADRLFLAGGSYGGYLINWALTRTKRFRAAVSERSVSNLVSKYGTSDNGFTVNRFEFDGLDLFDAGAAELWERSPLRHAASVTTPLLLVHGESDQRCPIEQSEQFYAALRRLGREVVLARYPGASHGFTASGRPDHRVHRLALILDWLGRHAA</sequence>
<evidence type="ECO:0000259" key="2">
    <source>
        <dbReference type="Pfam" id="PF00326"/>
    </source>
</evidence>
<dbReference type="SUPFAM" id="SSF53474">
    <property type="entry name" value="alpha/beta-Hydrolases"/>
    <property type="match status" value="1"/>
</dbReference>
<gene>
    <name evidence="3" type="ORF">FCI23_45945</name>
</gene>
<dbReference type="GO" id="GO:0006508">
    <property type="term" value="P:proteolysis"/>
    <property type="evidence" value="ECO:0007669"/>
    <property type="project" value="InterPro"/>
</dbReference>
<dbReference type="Pfam" id="PF00326">
    <property type="entry name" value="Peptidase_S9"/>
    <property type="match status" value="1"/>
</dbReference>